<proteinExistence type="predicted"/>
<feature type="compositionally biased region" description="Polar residues" evidence="1">
    <location>
        <begin position="32"/>
        <end position="46"/>
    </location>
</feature>
<protein>
    <submittedName>
        <fullName evidence="2">Uncharacterized protein</fullName>
    </submittedName>
</protein>
<accession>X1PCN8</accession>
<feature type="region of interest" description="Disordered" evidence="1">
    <location>
        <begin position="32"/>
        <end position="54"/>
    </location>
</feature>
<evidence type="ECO:0000313" key="2">
    <source>
        <dbReference type="EMBL" id="GAI40236.1"/>
    </source>
</evidence>
<feature type="non-terminal residue" evidence="2">
    <location>
        <position position="96"/>
    </location>
</feature>
<name>X1PCN8_9ZZZZ</name>
<dbReference type="EMBL" id="BARV01025062">
    <property type="protein sequence ID" value="GAI40236.1"/>
    <property type="molecule type" value="Genomic_DNA"/>
</dbReference>
<gene>
    <name evidence="2" type="ORF">S06H3_40783</name>
</gene>
<dbReference type="AlphaFoldDB" id="X1PCN8"/>
<sequence>MYIPMRGEIKESYETIKNEFLKDPRILGVTASSHRPSYIGSNSSGSDWEGKDPEQSVLIGTNGVDFDYIKTLQIEMKSGRAFSKDITSDTAQDTIA</sequence>
<evidence type="ECO:0000256" key="1">
    <source>
        <dbReference type="SAM" id="MobiDB-lite"/>
    </source>
</evidence>
<comment type="caution">
    <text evidence="2">The sequence shown here is derived from an EMBL/GenBank/DDBJ whole genome shotgun (WGS) entry which is preliminary data.</text>
</comment>
<organism evidence="2">
    <name type="scientific">marine sediment metagenome</name>
    <dbReference type="NCBI Taxonomy" id="412755"/>
    <lineage>
        <taxon>unclassified sequences</taxon>
        <taxon>metagenomes</taxon>
        <taxon>ecological metagenomes</taxon>
    </lineage>
</organism>
<reference evidence="2" key="1">
    <citation type="journal article" date="2014" name="Front. Microbiol.">
        <title>High frequency of phylogenetically diverse reductive dehalogenase-homologous genes in deep subseafloor sedimentary metagenomes.</title>
        <authorList>
            <person name="Kawai M."/>
            <person name="Futagami T."/>
            <person name="Toyoda A."/>
            <person name="Takaki Y."/>
            <person name="Nishi S."/>
            <person name="Hori S."/>
            <person name="Arai W."/>
            <person name="Tsubouchi T."/>
            <person name="Morono Y."/>
            <person name="Uchiyama I."/>
            <person name="Ito T."/>
            <person name="Fujiyama A."/>
            <person name="Inagaki F."/>
            <person name="Takami H."/>
        </authorList>
    </citation>
    <scope>NUCLEOTIDE SEQUENCE</scope>
    <source>
        <strain evidence="2">Expedition CK06-06</strain>
    </source>
</reference>